<organism evidence="2 3">
    <name type="scientific">Levilactobacillus suantsaiihabitans</name>
    <dbReference type="NCBI Taxonomy" id="2487722"/>
    <lineage>
        <taxon>Bacteria</taxon>
        <taxon>Bacillati</taxon>
        <taxon>Bacillota</taxon>
        <taxon>Bacilli</taxon>
        <taxon>Lactobacillales</taxon>
        <taxon>Lactobacillaceae</taxon>
        <taxon>Levilactobacillus</taxon>
    </lineage>
</organism>
<comment type="caution">
    <text evidence="2">The sequence shown here is derived from an EMBL/GenBank/DDBJ whole genome shotgun (WGS) entry which is preliminary data.</text>
</comment>
<dbReference type="Gene3D" id="2.60.120.200">
    <property type="match status" value="1"/>
</dbReference>
<dbReference type="RefSeq" id="WP_135367349.1">
    <property type="nucleotide sequence ID" value="NZ_RKLX01000003.1"/>
</dbReference>
<evidence type="ECO:0000313" key="2">
    <source>
        <dbReference type="EMBL" id="TGD19850.1"/>
    </source>
</evidence>
<proteinExistence type="predicted"/>
<dbReference type="EMBL" id="RKLX01000003">
    <property type="protein sequence ID" value="TGD19850.1"/>
    <property type="molecule type" value="Genomic_DNA"/>
</dbReference>
<sequence>MRKQWLMGLIVGAGLLTGTVTGQAATKAVGDADLQHAVATAPQGIPLDNLFSISGEDNFTKLIDSPLVDQSIAQITRDNPTTKDVQAGAIWSKTGLTRMNNQFDTSQDTNISMWLYFGNKGAAAAEGMAFVLQNSADKAWAIAGGGEALGVWGNDRGGHGSDIVAMTAIENSWALEFDTHVNRNPQFGAADAFDSGEIVRDGMHIGSGYPGLAATYQQLGNGNYYSRLNHTQPKPVANFADGQWHHLSLSWNAAEKQMTYRYNDRDARTNAARFGMDVVQDTVAVDPSKLGATAAKPNVYWGVTGSTDAQRSENGLVLIDSSDTLGQVNATATLINTTTHQQLTADSRVAPGDRLTYRYTFDYDAATSQQDIQPLTMDIPLPQPLQVTGGGVSYNGGPISEPFSAAEMQAVTLHKTWRQKLDATHHQATVTVTGTVPSVSHNVPIAAVNARFYGPNYQTQLPLPRVQIQAAVGLKLTNLGPATQQLGHHEDARLRLQLTNQGQPFAVDELANYQVRGRLNGQALPVDALQATWPAGQPVGTLALTLPAEQLRVGDNQLVLQAVDRHDAATTSNPVTLTLKRGPGTLGFAEVSNQADFVTTQLTGSAQRIHRQPDWRLSVADERGPQQHWKLLVRQREAFQTTTGQPLSGQLWFAWDDQSQPISASDTLIATHTTQSDADLVDVSGHWQADTGPLLTINSDTLAGQYHGTLEWRLQDTP</sequence>
<dbReference type="Proteomes" id="UP000297348">
    <property type="component" value="Unassembled WGS sequence"/>
</dbReference>
<dbReference type="OrthoDB" id="2251792at2"/>
<feature type="chain" id="PRO_5021355348" description="WxL domain-containing protein" evidence="1">
    <location>
        <begin position="25"/>
        <end position="718"/>
    </location>
</feature>
<gene>
    <name evidence="2" type="ORF">EGT51_03160</name>
</gene>
<dbReference type="SUPFAM" id="SSF49899">
    <property type="entry name" value="Concanavalin A-like lectins/glucanases"/>
    <property type="match status" value="1"/>
</dbReference>
<evidence type="ECO:0008006" key="4">
    <source>
        <dbReference type="Google" id="ProtNLM"/>
    </source>
</evidence>
<feature type="signal peptide" evidence="1">
    <location>
        <begin position="1"/>
        <end position="24"/>
    </location>
</feature>
<dbReference type="InterPro" id="IPR013320">
    <property type="entry name" value="ConA-like_dom_sf"/>
</dbReference>
<evidence type="ECO:0000313" key="3">
    <source>
        <dbReference type="Proteomes" id="UP000297348"/>
    </source>
</evidence>
<reference evidence="2 3" key="1">
    <citation type="submission" date="2018-10" db="EMBL/GenBank/DDBJ databases">
        <title>Lactobacillus sp. R7 and Lactobacillus sp. R19 isolated from fermented mustard green product of Taiwan.</title>
        <authorList>
            <person name="Lin S.-T."/>
        </authorList>
    </citation>
    <scope>NUCLEOTIDE SEQUENCE [LARGE SCALE GENOMIC DNA]</scope>
    <source>
        <strain evidence="2 3">BCRC 81129</strain>
    </source>
</reference>
<name>A0A4Z0JAQ2_9LACO</name>
<keyword evidence="3" id="KW-1185">Reference proteome</keyword>
<protein>
    <recommendedName>
        <fullName evidence="4">WxL domain-containing protein</fullName>
    </recommendedName>
</protein>
<accession>A0A4Z0JAQ2</accession>
<keyword evidence="1" id="KW-0732">Signal</keyword>
<dbReference type="AlphaFoldDB" id="A0A4Z0JAQ2"/>
<evidence type="ECO:0000256" key="1">
    <source>
        <dbReference type="SAM" id="SignalP"/>
    </source>
</evidence>